<gene>
    <name evidence="1" type="ORF">POCTA_138.1.T0340281</name>
</gene>
<protein>
    <submittedName>
        <fullName evidence="1">Uncharacterized protein</fullName>
    </submittedName>
</protein>
<evidence type="ECO:0000313" key="1">
    <source>
        <dbReference type="EMBL" id="CAD8158009.1"/>
    </source>
</evidence>
<organism evidence="1 2">
    <name type="scientific">Paramecium octaurelia</name>
    <dbReference type="NCBI Taxonomy" id="43137"/>
    <lineage>
        <taxon>Eukaryota</taxon>
        <taxon>Sar</taxon>
        <taxon>Alveolata</taxon>
        <taxon>Ciliophora</taxon>
        <taxon>Intramacronucleata</taxon>
        <taxon>Oligohymenophorea</taxon>
        <taxon>Peniculida</taxon>
        <taxon>Parameciidae</taxon>
        <taxon>Paramecium</taxon>
    </lineage>
</organism>
<name>A0A8S1U3M3_PAROT</name>
<keyword evidence="2" id="KW-1185">Reference proteome</keyword>
<evidence type="ECO:0000313" key="2">
    <source>
        <dbReference type="Proteomes" id="UP000683925"/>
    </source>
</evidence>
<accession>A0A8S1U3M3</accession>
<reference evidence="1" key="1">
    <citation type="submission" date="2021-01" db="EMBL/GenBank/DDBJ databases">
        <authorList>
            <consortium name="Genoscope - CEA"/>
            <person name="William W."/>
        </authorList>
    </citation>
    <scope>NUCLEOTIDE SEQUENCE</scope>
</reference>
<proteinExistence type="predicted"/>
<sequence>MEFCIFMLYLHQKKSFIATSNLKTSFSTYLDIFTYLKFGLSKITNHSQSLNGSKNYINPEMPLKLDTKYKSIIIILKPTQHTSKRLKNSMTLYSMNNSHSDNFQVKQIKDYQPKNLIKDQECIQETKKSFNLNGLRKSI</sequence>
<comment type="caution">
    <text evidence="1">The sequence shown here is derived from an EMBL/GenBank/DDBJ whole genome shotgun (WGS) entry which is preliminary data.</text>
</comment>
<dbReference type="Proteomes" id="UP000683925">
    <property type="component" value="Unassembled WGS sequence"/>
</dbReference>
<dbReference type="AlphaFoldDB" id="A0A8S1U3M3"/>
<dbReference type="EMBL" id="CAJJDP010000034">
    <property type="protein sequence ID" value="CAD8158009.1"/>
    <property type="molecule type" value="Genomic_DNA"/>
</dbReference>